<accession>A0ABT0ISR8</accession>
<gene>
    <name evidence="3" type="ORF">M0654_12990</name>
</gene>
<evidence type="ECO:0000256" key="1">
    <source>
        <dbReference type="SAM" id="MobiDB-lite"/>
    </source>
</evidence>
<reference evidence="3 4" key="1">
    <citation type="submission" date="2022-04" db="EMBL/GenBank/DDBJ databases">
        <title>Rhizobium coralii sp. nov., isolated from coral Turbinaria peltata.</title>
        <authorList>
            <person name="Sun H."/>
        </authorList>
    </citation>
    <scope>NUCLEOTIDE SEQUENCE [LARGE SCALE GENOMIC DNA]</scope>
    <source>
        <strain evidence="3 4">NTR19</strain>
    </source>
</reference>
<feature type="compositionally biased region" description="Polar residues" evidence="1">
    <location>
        <begin position="58"/>
        <end position="69"/>
    </location>
</feature>
<sequence>MADELWLFIVAGGAALLGLALAFGLIMENRARALKAMAGAFLVAICAGAFGVFVSSQPTTAPQRSSGPDGSQYDLPARPSDQNAIPGQQNDTP</sequence>
<feature type="region of interest" description="Disordered" evidence="1">
    <location>
        <begin position="58"/>
        <end position="93"/>
    </location>
</feature>
<keyword evidence="2" id="KW-0812">Transmembrane</keyword>
<proteinExistence type="predicted"/>
<feature type="transmembrane region" description="Helical" evidence="2">
    <location>
        <begin position="6"/>
        <end position="26"/>
    </location>
</feature>
<dbReference type="EMBL" id="JALPRY010000014">
    <property type="protein sequence ID" value="MCK8780901.1"/>
    <property type="molecule type" value="Genomic_DNA"/>
</dbReference>
<comment type="caution">
    <text evidence="3">The sequence shown here is derived from an EMBL/GenBank/DDBJ whole genome shotgun (WGS) entry which is preliminary data.</text>
</comment>
<protein>
    <submittedName>
        <fullName evidence="3">Uncharacterized protein</fullName>
    </submittedName>
</protein>
<dbReference type="Proteomes" id="UP001202827">
    <property type="component" value="Unassembled WGS sequence"/>
</dbReference>
<evidence type="ECO:0000313" key="3">
    <source>
        <dbReference type="EMBL" id="MCK8780901.1"/>
    </source>
</evidence>
<organism evidence="3 4">
    <name type="scientific">Neorhizobium turbinariae</name>
    <dbReference type="NCBI Taxonomy" id="2937795"/>
    <lineage>
        <taxon>Bacteria</taxon>
        <taxon>Pseudomonadati</taxon>
        <taxon>Pseudomonadota</taxon>
        <taxon>Alphaproteobacteria</taxon>
        <taxon>Hyphomicrobiales</taxon>
        <taxon>Rhizobiaceae</taxon>
        <taxon>Rhizobium/Agrobacterium group</taxon>
        <taxon>Neorhizobium</taxon>
    </lineage>
</organism>
<feature type="compositionally biased region" description="Polar residues" evidence="1">
    <location>
        <begin position="80"/>
        <end position="93"/>
    </location>
</feature>
<dbReference type="RefSeq" id="WP_248683475.1">
    <property type="nucleotide sequence ID" value="NZ_JALPRY010000014.1"/>
</dbReference>
<keyword evidence="2" id="KW-0472">Membrane</keyword>
<keyword evidence="2" id="KW-1133">Transmembrane helix</keyword>
<evidence type="ECO:0000256" key="2">
    <source>
        <dbReference type="SAM" id="Phobius"/>
    </source>
</evidence>
<evidence type="ECO:0000313" key="4">
    <source>
        <dbReference type="Proteomes" id="UP001202827"/>
    </source>
</evidence>
<feature type="transmembrane region" description="Helical" evidence="2">
    <location>
        <begin position="33"/>
        <end position="54"/>
    </location>
</feature>
<keyword evidence="4" id="KW-1185">Reference proteome</keyword>
<name>A0ABT0ISR8_9HYPH</name>